<dbReference type="PANTHER" id="PTHR30290">
    <property type="entry name" value="PERIPLASMIC BINDING COMPONENT OF ABC TRANSPORTER"/>
    <property type="match status" value="1"/>
</dbReference>
<dbReference type="Pfam" id="PF00496">
    <property type="entry name" value="SBP_bac_5"/>
    <property type="match status" value="1"/>
</dbReference>
<evidence type="ECO:0000256" key="3">
    <source>
        <dbReference type="SAM" id="SignalP"/>
    </source>
</evidence>
<keyword evidence="2 3" id="KW-0732">Signal</keyword>
<feature type="domain" description="Solute-binding protein family 5" evidence="4">
    <location>
        <begin position="81"/>
        <end position="437"/>
    </location>
</feature>
<comment type="similarity">
    <text evidence="1">Belongs to the bacterial solute-binding protein 5 family.</text>
</comment>
<reference evidence="5 6" key="1">
    <citation type="submission" date="2018-07" db="EMBL/GenBank/DDBJ databases">
        <authorList>
            <person name="Peeters C."/>
        </authorList>
    </citation>
    <scope>NUCLEOTIDE SEQUENCE [LARGE SCALE GENOMIC DNA]</scope>
    <source>
        <strain evidence="5 6">LMG 30378</strain>
    </source>
</reference>
<proteinExistence type="inferred from homology"/>
<gene>
    <name evidence="5" type="primary">gsiB_4</name>
    <name evidence="5" type="ORF">AVE30378_02619</name>
</gene>
<dbReference type="GO" id="GO:0015833">
    <property type="term" value="P:peptide transport"/>
    <property type="evidence" value="ECO:0007669"/>
    <property type="project" value="TreeGrafter"/>
</dbReference>
<dbReference type="EMBL" id="UFQC01000012">
    <property type="protein sequence ID" value="SSW67582.1"/>
    <property type="molecule type" value="Genomic_DNA"/>
</dbReference>
<feature type="chain" id="PRO_5019203177" evidence="3">
    <location>
        <begin position="31"/>
        <end position="535"/>
    </location>
</feature>
<sequence length="535" mass="58611">MKERRMARWASLAGTVLLAVGGSAATLAAAADTPQRGGTLRVLDYLGWACLAPSGGGTYANSVISNSILERLVYQDSETAELSPWLAASWKANEDATRYTFSLREGVSFSDGTKLTADIVKANLDQIARGDSSLGIPKWSMVANYDRTEVDSPTQISVYFTRPNVSFPQQLSMPQAGILAPSTLALPYQDQCQGKNLVTTGPFVFVSERPGKEIVYKRRDDYNWAPSALNHPGPAWIDGFVHTIATEGSVRVGTLLAGQADAVRGILPTDEPLVKRSPNHRLEVITANVANQLTVNSSTPNLEDVRVRRALNLATDRNEIKKALLSDSYGIASSVLGRSNPGWVDNSQRLAYDPKGAAALLDEAGWKTGPDGYRYKDGRKLTIPTYISLHHITSQGGFELLAEQWKRVGIDLQLRKADTATYSKVQRDGKVNAFFQTSQIRFDIDALRFTWDSTVGNQANRAIPELDALVRKQNETTDLAVRKRIAAEVQTFVLDNGLGIPLYEDALVYGVSKKVHGIGHEPQGRPYFLTTWLSK</sequence>
<evidence type="ECO:0000313" key="6">
    <source>
        <dbReference type="Proteomes" id="UP000289465"/>
    </source>
</evidence>
<dbReference type="PIRSF" id="PIRSF002741">
    <property type="entry name" value="MppA"/>
    <property type="match status" value="1"/>
</dbReference>
<evidence type="ECO:0000256" key="2">
    <source>
        <dbReference type="ARBA" id="ARBA00022729"/>
    </source>
</evidence>
<feature type="signal peptide" evidence="3">
    <location>
        <begin position="1"/>
        <end position="30"/>
    </location>
</feature>
<dbReference type="Gene3D" id="3.10.105.10">
    <property type="entry name" value="Dipeptide-binding Protein, Domain 3"/>
    <property type="match status" value="1"/>
</dbReference>
<dbReference type="RefSeq" id="WP_165360180.1">
    <property type="nucleotide sequence ID" value="NZ_UFQC01000012.1"/>
</dbReference>
<evidence type="ECO:0000259" key="4">
    <source>
        <dbReference type="Pfam" id="PF00496"/>
    </source>
</evidence>
<dbReference type="GO" id="GO:1904680">
    <property type="term" value="F:peptide transmembrane transporter activity"/>
    <property type="evidence" value="ECO:0007669"/>
    <property type="project" value="TreeGrafter"/>
</dbReference>
<organism evidence="5 6">
    <name type="scientific">Achromobacter veterisilvae</name>
    <dbReference type="NCBI Taxonomy" id="2069367"/>
    <lineage>
        <taxon>Bacteria</taxon>
        <taxon>Pseudomonadati</taxon>
        <taxon>Pseudomonadota</taxon>
        <taxon>Betaproteobacteria</taxon>
        <taxon>Burkholderiales</taxon>
        <taxon>Alcaligenaceae</taxon>
        <taxon>Achromobacter</taxon>
    </lineage>
</organism>
<evidence type="ECO:0000313" key="5">
    <source>
        <dbReference type="EMBL" id="SSW67582.1"/>
    </source>
</evidence>
<dbReference type="Proteomes" id="UP000289465">
    <property type="component" value="Unassembled WGS sequence"/>
</dbReference>
<dbReference type="PANTHER" id="PTHR30290:SF38">
    <property type="entry name" value="D,D-DIPEPTIDE-BINDING PERIPLASMIC PROTEIN DDPA-RELATED"/>
    <property type="match status" value="1"/>
</dbReference>
<dbReference type="InterPro" id="IPR039424">
    <property type="entry name" value="SBP_5"/>
</dbReference>
<dbReference type="Gene3D" id="3.40.190.10">
    <property type="entry name" value="Periplasmic binding protein-like II"/>
    <property type="match status" value="1"/>
</dbReference>
<dbReference type="SUPFAM" id="SSF53850">
    <property type="entry name" value="Periplasmic binding protein-like II"/>
    <property type="match status" value="1"/>
</dbReference>
<dbReference type="GO" id="GO:0030288">
    <property type="term" value="C:outer membrane-bounded periplasmic space"/>
    <property type="evidence" value="ECO:0007669"/>
    <property type="project" value="UniProtKB-ARBA"/>
</dbReference>
<dbReference type="InterPro" id="IPR000914">
    <property type="entry name" value="SBP_5_dom"/>
</dbReference>
<protein>
    <submittedName>
        <fullName evidence="5">Glutathione-binding protein GsiB</fullName>
    </submittedName>
</protein>
<name>A0A446CI88_9BURK</name>
<dbReference type="AlphaFoldDB" id="A0A446CI88"/>
<dbReference type="GO" id="GO:0043190">
    <property type="term" value="C:ATP-binding cassette (ABC) transporter complex"/>
    <property type="evidence" value="ECO:0007669"/>
    <property type="project" value="InterPro"/>
</dbReference>
<dbReference type="InterPro" id="IPR030678">
    <property type="entry name" value="Peptide/Ni-bd"/>
</dbReference>
<accession>A0A446CI88</accession>
<dbReference type="CDD" id="cd08492">
    <property type="entry name" value="PBP2_NikA_DppA_OppA_like_15"/>
    <property type="match status" value="1"/>
</dbReference>
<evidence type="ECO:0000256" key="1">
    <source>
        <dbReference type="ARBA" id="ARBA00005695"/>
    </source>
</evidence>